<evidence type="ECO:0000313" key="2">
    <source>
        <dbReference type="EMBL" id="GHF32539.1"/>
    </source>
</evidence>
<keyword evidence="1" id="KW-0732">Signal</keyword>
<protein>
    <recommendedName>
        <fullName evidence="4">Secreted protein</fullName>
    </recommendedName>
</protein>
<keyword evidence="3" id="KW-1185">Reference proteome</keyword>
<reference evidence="2" key="2">
    <citation type="submission" date="2020-09" db="EMBL/GenBank/DDBJ databases">
        <authorList>
            <person name="Sun Q."/>
            <person name="Ohkuma M."/>
        </authorList>
    </citation>
    <scope>NUCLEOTIDE SEQUENCE</scope>
    <source>
        <strain evidence="2">JCM 4059</strain>
    </source>
</reference>
<dbReference type="RefSeq" id="WP_190128372.1">
    <property type="nucleotide sequence ID" value="NZ_BNBD01000002.1"/>
</dbReference>
<dbReference type="Proteomes" id="UP000638313">
    <property type="component" value="Unassembled WGS sequence"/>
</dbReference>
<feature type="signal peptide" evidence="1">
    <location>
        <begin position="1"/>
        <end position="28"/>
    </location>
</feature>
<organism evidence="2 3">
    <name type="scientific">Streptomyces mashuensis</name>
    <dbReference type="NCBI Taxonomy" id="33904"/>
    <lineage>
        <taxon>Bacteria</taxon>
        <taxon>Bacillati</taxon>
        <taxon>Actinomycetota</taxon>
        <taxon>Actinomycetes</taxon>
        <taxon>Kitasatosporales</taxon>
        <taxon>Streptomycetaceae</taxon>
        <taxon>Streptomyces</taxon>
    </lineage>
</organism>
<evidence type="ECO:0008006" key="4">
    <source>
        <dbReference type="Google" id="ProtNLM"/>
    </source>
</evidence>
<reference evidence="2" key="1">
    <citation type="journal article" date="2014" name="Int. J. Syst. Evol. Microbiol.">
        <title>Complete genome sequence of Corynebacterium casei LMG S-19264T (=DSM 44701T), isolated from a smear-ripened cheese.</title>
        <authorList>
            <consortium name="US DOE Joint Genome Institute (JGI-PGF)"/>
            <person name="Walter F."/>
            <person name="Albersmeier A."/>
            <person name="Kalinowski J."/>
            <person name="Ruckert C."/>
        </authorList>
    </citation>
    <scope>NUCLEOTIDE SEQUENCE</scope>
    <source>
        <strain evidence="2">JCM 4059</strain>
    </source>
</reference>
<name>A0A919AZ53_9ACTN</name>
<proteinExistence type="predicted"/>
<comment type="caution">
    <text evidence="2">The sequence shown here is derived from an EMBL/GenBank/DDBJ whole genome shotgun (WGS) entry which is preliminary data.</text>
</comment>
<dbReference type="AlphaFoldDB" id="A0A919AZ53"/>
<gene>
    <name evidence="2" type="ORF">GCM10010218_11980</name>
</gene>
<sequence>MTSRLRTTLVGAAAAAAVVVGAAAPGFAAPAPNPAPNPVIASVDWKKVTHAVSGNFTSPNGGERRDLFVVLTDGSASILKGSAHEDPKAPFSSKVQVAPAGSYWKNAEAVSNTNVQRDGKGLDGLTVRWNTGKLSTYATASEAGFGEERALTYSSSWKNAKSIAVGRHTSNGLRDDLVVVWLDGSISTYIDIWDNGISRETQITKATPDVVGAVVTSGPFTGKDRDDVLLRWKSGLTFIMGSFEANGDFVEGVDLRQHGSSWKYADIMAAGSFGGGPAQDLLVRWADGNLSYYVDVDATGTHSEVQLVG</sequence>
<evidence type="ECO:0000256" key="1">
    <source>
        <dbReference type="SAM" id="SignalP"/>
    </source>
</evidence>
<accession>A0A919AZ53</accession>
<dbReference type="EMBL" id="BNBD01000002">
    <property type="protein sequence ID" value="GHF32539.1"/>
    <property type="molecule type" value="Genomic_DNA"/>
</dbReference>
<feature type="chain" id="PRO_5038077290" description="Secreted protein" evidence="1">
    <location>
        <begin position="29"/>
        <end position="309"/>
    </location>
</feature>
<evidence type="ECO:0000313" key="3">
    <source>
        <dbReference type="Proteomes" id="UP000638313"/>
    </source>
</evidence>